<keyword evidence="3" id="KW-1185">Reference proteome</keyword>
<evidence type="ECO:0000313" key="3">
    <source>
        <dbReference type="Proteomes" id="UP001230253"/>
    </source>
</evidence>
<sequence length="89" mass="9579">MARSVKDVAELKARMAHALSSDNVSAPQREFLESQKARLDQRGTHTMLTDDQLARIERIIDEAGAEISSSGANPSDADDAESTPPTNQG</sequence>
<dbReference type="Proteomes" id="UP001230253">
    <property type="component" value="Unassembled WGS sequence"/>
</dbReference>
<reference evidence="2 3" key="1">
    <citation type="submission" date="2023-07" db="EMBL/GenBank/DDBJ databases">
        <title>Genomic Encyclopedia of Type Strains, Phase IV (KMG-IV): sequencing the most valuable type-strain genomes for metagenomic binning, comparative biology and taxonomic classification.</title>
        <authorList>
            <person name="Goeker M."/>
        </authorList>
    </citation>
    <scope>NUCLEOTIDE SEQUENCE [LARGE SCALE GENOMIC DNA]</scope>
    <source>
        <strain evidence="2 3">DSM 11549</strain>
    </source>
</reference>
<organism evidence="2 3">
    <name type="scientific">Rhodopseudomonas julia</name>
    <dbReference type="NCBI Taxonomy" id="200617"/>
    <lineage>
        <taxon>Bacteria</taxon>
        <taxon>Pseudomonadati</taxon>
        <taxon>Pseudomonadota</taxon>
        <taxon>Alphaproteobacteria</taxon>
        <taxon>Hyphomicrobiales</taxon>
        <taxon>Nitrobacteraceae</taxon>
        <taxon>Rhodopseudomonas</taxon>
    </lineage>
</organism>
<accession>A0ABU0C3N2</accession>
<feature type="region of interest" description="Disordered" evidence="1">
    <location>
        <begin position="64"/>
        <end position="89"/>
    </location>
</feature>
<proteinExistence type="predicted"/>
<gene>
    <name evidence="2" type="ORF">J2R99_000959</name>
</gene>
<evidence type="ECO:0000313" key="2">
    <source>
        <dbReference type="EMBL" id="MDQ0325110.1"/>
    </source>
</evidence>
<evidence type="ECO:0000256" key="1">
    <source>
        <dbReference type="SAM" id="MobiDB-lite"/>
    </source>
</evidence>
<dbReference type="EMBL" id="JAUSUK010000001">
    <property type="protein sequence ID" value="MDQ0325110.1"/>
    <property type="molecule type" value="Genomic_DNA"/>
</dbReference>
<comment type="caution">
    <text evidence="2">The sequence shown here is derived from an EMBL/GenBank/DDBJ whole genome shotgun (WGS) entry which is preliminary data.</text>
</comment>
<dbReference type="RefSeq" id="WP_307153337.1">
    <property type="nucleotide sequence ID" value="NZ_JAUSUK010000001.1"/>
</dbReference>
<name>A0ABU0C3N2_9BRAD</name>
<protein>
    <submittedName>
        <fullName evidence="2">Uncharacterized protein</fullName>
    </submittedName>
</protein>